<dbReference type="RefSeq" id="WP_054620353.1">
    <property type="nucleotide sequence ID" value="NZ_CP022579.1"/>
</dbReference>
<dbReference type="Proteomes" id="UP000323671">
    <property type="component" value="Chromosome"/>
</dbReference>
<dbReference type="PANTHER" id="PTHR30485:SF2">
    <property type="entry name" value="BLL0597 PROTEIN"/>
    <property type="match status" value="1"/>
</dbReference>
<evidence type="ECO:0000313" key="9">
    <source>
        <dbReference type="Proteomes" id="UP000323671"/>
    </source>
</evidence>
<feature type="transmembrane region" description="Helical" evidence="6">
    <location>
        <begin position="94"/>
        <end position="116"/>
    </location>
</feature>
<dbReference type="GO" id="GO:0020037">
    <property type="term" value="F:heme binding"/>
    <property type="evidence" value="ECO:0007669"/>
    <property type="project" value="TreeGrafter"/>
</dbReference>
<keyword evidence="2" id="KW-1003">Cell membrane</keyword>
<evidence type="ECO:0000256" key="3">
    <source>
        <dbReference type="ARBA" id="ARBA00022692"/>
    </source>
</evidence>
<accession>A0A5C1E9M5</accession>
<dbReference type="GO" id="GO:0022904">
    <property type="term" value="P:respiratory electron transport chain"/>
    <property type="evidence" value="ECO:0007669"/>
    <property type="project" value="InterPro"/>
</dbReference>
<dbReference type="InterPro" id="IPR016174">
    <property type="entry name" value="Di-haem_cyt_TM"/>
</dbReference>
<dbReference type="PANTHER" id="PTHR30485">
    <property type="entry name" value="NI/FE-HYDROGENASE 1 B-TYPE CYTOCHROME SUBUNIT"/>
    <property type="match status" value="1"/>
</dbReference>
<dbReference type="Gene3D" id="1.20.950.20">
    <property type="entry name" value="Transmembrane di-heme cytochromes, Chain C"/>
    <property type="match status" value="1"/>
</dbReference>
<feature type="transmembrane region" description="Helical" evidence="6">
    <location>
        <begin position="195"/>
        <end position="217"/>
    </location>
</feature>
<keyword evidence="4 6" id="KW-1133">Transmembrane helix</keyword>
<feature type="transmembrane region" description="Helical" evidence="6">
    <location>
        <begin position="40"/>
        <end position="58"/>
    </location>
</feature>
<dbReference type="SUPFAM" id="SSF81342">
    <property type="entry name" value="Transmembrane di-heme cytochromes"/>
    <property type="match status" value="1"/>
</dbReference>
<dbReference type="AlphaFoldDB" id="A0A5C1E9M5"/>
<keyword evidence="5 6" id="KW-0472">Membrane</keyword>
<name>A0A5C1E9M5_9RHOO</name>
<dbReference type="InterPro" id="IPR051542">
    <property type="entry name" value="Hydrogenase_cytochrome"/>
</dbReference>
<evidence type="ECO:0000256" key="6">
    <source>
        <dbReference type="SAM" id="Phobius"/>
    </source>
</evidence>
<proteinExistence type="predicted"/>
<evidence type="ECO:0000259" key="7">
    <source>
        <dbReference type="Pfam" id="PF01292"/>
    </source>
</evidence>
<protein>
    <submittedName>
        <fullName evidence="8">Cytochrome b561</fullName>
    </submittedName>
</protein>
<evidence type="ECO:0000256" key="4">
    <source>
        <dbReference type="ARBA" id="ARBA00022989"/>
    </source>
</evidence>
<dbReference type="GO" id="GO:0005886">
    <property type="term" value="C:plasma membrane"/>
    <property type="evidence" value="ECO:0007669"/>
    <property type="project" value="UniProtKB-SubCell"/>
</dbReference>
<dbReference type="GO" id="GO:0009055">
    <property type="term" value="F:electron transfer activity"/>
    <property type="evidence" value="ECO:0007669"/>
    <property type="project" value="InterPro"/>
</dbReference>
<gene>
    <name evidence="8" type="ORF">OTERR_21160</name>
</gene>
<keyword evidence="3 6" id="KW-0812">Transmembrane</keyword>
<evidence type="ECO:0000256" key="2">
    <source>
        <dbReference type="ARBA" id="ARBA00022475"/>
    </source>
</evidence>
<feature type="transmembrane region" description="Helical" evidence="6">
    <location>
        <begin position="144"/>
        <end position="163"/>
    </location>
</feature>
<sequence length="236" mass="25137">MATQRIYLWDLPTRLFHWLLLAAFVAAFITGQVGGNLIVWHGRLGVLILALVVFRLVWGLIGSTYARFSQFVAGPGAIARYLRGQWQGIGHNPLGALSVMALLALIATQVGTGLFANDDIAFTGPLYALVDAELSNRLTGVHKFLSDVLLGLVGLHVLAVAYYRRIKKHDLLTPMVTGWKNDAPAHSRSAQGGGIVAFATAALVAGAVAWAVGSGWLGHTFAPPPPPPAATETPSW</sequence>
<evidence type="ECO:0000313" key="8">
    <source>
        <dbReference type="EMBL" id="QEL65592.1"/>
    </source>
</evidence>
<organism evidence="8 9">
    <name type="scientific">Oryzomicrobium terrae</name>
    <dbReference type="NCBI Taxonomy" id="1735038"/>
    <lineage>
        <taxon>Bacteria</taxon>
        <taxon>Pseudomonadati</taxon>
        <taxon>Pseudomonadota</taxon>
        <taxon>Betaproteobacteria</taxon>
        <taxon>Rhodocyclales</taxon>
        <taxon>Rhodocyclaceae</taxon>
        <taxon>Oryzomicrobium</taxon>
    </lineage>
</organism>
<dbReference type="EMBL" id="CP022579">
    <property type="protein sequence ID" value="QEL65592.1"/>
    <property type="molecule type" value="Genomic_DNA"/>
</dbReference>
<evidence type="ECO:0000256" key="1">
    <source>
        <dbReference type="ARBA" id="ARBA00004651"/>
    </source>
</evidence>
<keyword evidence="9" id="KW-1185">Reference proteome</keyword>
<dbReference type="InterPro" id="IPR011577">
    <property type="entry name" value="Cyt_b561_bac/Ni-Hgenase"/>
</dbReference>
<feature type="transmembrane region" description="Helical" evidence="6">
    <location>
        <begin position="15"/>
        <end position="33"/>
    </location>
</feature>
<dbReference type="Pfam" id="PF01292">
    <property type="entry name" value="Ni_hydr_CYTB"/>
    <property type="match status" value="1"/>
</dbReference>
<comment type="subcellular location">
    <subcellularLocation>
        <location evidence="1">Cell membrane</location>
        <topology evidence="1">Multi-pass membrane protein</topology>
    </subcellularLocation>
</comment>
<reference evidence="8 9" key="1">
    <citation type="submission" date="2017-07" db="EMBL/GenBank/DDBJ databases">
        <title>Complete genome sequence of Oryzomicrobium terrae TPP412.</title>
        <authorList>
            <person name="Chiu L.-W."/>
            <person name="Lo K.-J."/>
            <person name="Tsai Y.-M."/>
            <person name="Lin S.-S."/>
            <person name="Kuo C.-H."/>
            <person name="Liu C.-T."/>
        </authorList>
    </citation>
    <scope>NUCLEOTIDE SEQUENCE [LARGE SCALE GENOMIC DNA]</scope>
    <source>
        <strain evidence="8 9">TPP412</strain>
    </source>
</reference>
<feature type="domain" description="Cytochrome b561 bacterial/Ni-hydrogenase" evidence="7">
    <location>
        <begin position="9"/>
        <end position="178"/>
    </location>
</feature>
<dbReference type="KEGG" id="otr:OTERR_21160"/>
<evidence type="ECO:0000256" key="5">
    <source>
        <dbReference type="ARBA" id="ARBA00023136"/>
    </source>
</evidence>